<dbReference type="EMBL" id="VIIS01000692">
    <property type="protein sequence ID" value="KAF0306093.1"/>
    <property type="molecule type" value="Genomic_DNA"/>
</dbReference>
<feature type="region of interest" description="Disordered" evidence="1">
    <location>
        <begin position="1"/>
        <end position="45"/>
    </location>
</feature>
<dbReference type="Proteomes" id="UP000440578">
    <property type="component" value="Unassembled WGS sequence"/>
</dbReference>
<sequence>MTSSLSTTEGEQPTNTPSTTEGGEQSPTTPTPVDTTAAAATPAGPCPPPWTLVDGHCYRHVSLGAPADFAAADGQCGLLAAGGRLASLHTARQLEFCWHHPSRPAAQQWVGLELFIIVIPPATEFRNSADGSRPDIAHLEELIEGDPAGWCLSLPADRGAGRLLRTSGLTRLSAAVCERPAG</sequence>
<protein>
    <recommendedName>
        <fullName evidence="4">C-type lectin domain-containing protein</fullName>
    </recommendedName>
</protein>
<organism evidence="2 3">
    <name type="scientific">Amphibalanus amphitrite</name>
    <name type="common">Striped barnacle</name>
    <name type="synonym">Balanus amphitrite</name>
    <dbReference type="NCBI Taxonomy" id="1232801"/>
    <lineage>
        <taxon>Eukaryota</taxon>
        <taxon>Metazoa</taxon>
        <taxon>Ecdysozoa</taxon>
        <taxon>Arthropoda</taxon>
        <taxon>Crustacea</taxon>
        <taxon>Multicrustacea</taxon>
        <taxon>Cirripedia</taxon>
        <taxon>Thoracica</taxon>
        <taxon>Thoracicalcarea</taxon>
        <taxon>Balanomorpha</taxon>
        <taxon>Balanoidea</taxon>
        <taxon>Balanidae</taxon>
        <taxon>Amphibalaninae</taxon>
        <taxon>Amphibalanus</taxon>
    </lineage>
</organism>
<dbReference type="SUPFAM" id="SSF56436">
    <property type="entry name" value="C-type lectin-like"/>
    <property type="match status" value="1"/>
</dbReference>
<evidence type="ECO:0008006" key="4">
    <source>
        <dbReference type="Google" id="ProtNLM"/>
    </source>
</evidence>
<accession>A0A6A4WJ19</accession>
<keyword evidence="3" id="KW-1185">Reference proteome</keyword>
<reference evidence="2 3" key="1">
    <citation type="submission" date="2019-07" db="EMBL/GenBank/DDBJ databases">
        <title>Draft genome assembly of a fouling barnacle, Amphibalanus amphitrite (Darwin, 1854): The first reference genome for Thecostraca.</title>
        <authorList>
            <person name="Kim W."/>
        </authorList>
    </citation>
    <scope>NUCLEOTIDE SEQUENCE [LARGE SCALE GENOMIC DNA]</scope>
    <source>
        <strain evidence="2">SNU_AA5</strain>
        <tissue evidence="2">Soma without cirri and trophi</tissue>
    </source>
</reference>
<gene>
    <name evidence="2" type="ORF">FJT64_002477</name>
</gene>
<name>A0A6A4WJ19_AMPAM</name>
<proteinExistence type="predicted"/>
<dbReference type="InterPro" id="IPR016187">
    <property type="entry name" value="CTDL_fold"/>
</dbReference>
<feature type="compositionally biased region" description="Low complexity" evidence="1">
    <location>
        <begin position="27"/>
        <end position="43"/>
    </location>
</feature>
<evidence type="ECO:0000313" key="3">
    <source>
        <dbReference type="Proteomes" id="UP000440578"/>
    </source>
</evidence>
<comment type="caution">
    <text evidence="2">The sequence shown here is derived from an EMBL/GenBank/DDBJ whole genome shotgun (WGS) entry which is preliminary data.</text>
</comment>
<feature type="compositionally biased region" description="Polar residues" evidence="1">
    <location>
        <begin position="1"/>
        <end position="26"/>
    </location>
</feature>
<evidence type="ECO:0000256" key="1">
    <source>
        <dbReference type="SAM" id="MobiDB-lite"/>
    </source>
</evidence>
<evidence type="ECO:0000313" key="2">
    <source>
        <dbReference type="EMBL" id="KAF0306093.1"/>
    </source>
</evidence>
<dbReference type="AlphaFoldDB" id="A0A6A4WJ19"/>
<dbReference type="InterPro" id="IPR016186">
    <property type="entry name" value="C-type_lectin-like/link_sf"/>
</dbReference>
<dbReference type="Gene3D" id="3.10.100.10">
    <property type="entry name" value="Mannose-Binding Protein A, subunit A"/>
    <property type="match status" value="1"/>
</dbReference>